<name>A0A7K1KU17_9ACTN</name>
<accession>A0A7K1KU17</accession>
<gene>
    <name evidence="1" type="ORF">GNZ18_02780</name>
</gene>
<organism evidence="1 2">
    <name type="scientific">Actinomadura litoris</name>
    <dbReference type="NCBI Taxonomy" id="2678616"/>
    <lineage>
        <taxon>Bacteria</taxon>
        <taxon>Bacillati</taxon>
        <taxon>Actinomycetota</taxon>
        <taxon>Actinomycetes</taxon>
        <taxon>Streptosporangiales</taxon>
        <taxon>Thermomonosporaceae</taxon>
        <taxon>Actinomadura</taxon>
    </lineage>
</organism>
<protein>
    <submittedName>
        <fullName evidence="1">Uncharacterized protein</fullName>
    </submittedName>
</protein>
<dbReference type="AlphaFoldDB" id="A0A7K1KU17"/>
<evidence type="ECO:0000313" key="1">
    <source>
        <dbReference type="EMBL" id="MUN35525.1"/>
    </source>
</evidence>
<dbReference type="Proteomes" id="UP000432015">
    <property type="component" value="Unassembled WGS sequence"/>
</dbReference>
<dbReference type="RefSeq" id="WP_216651133.1">
    <property type="nucleotide sequence ID" value="NZ_WOFH01000001.1"/>
</dbReference>
<comment type="caution">
    <text evidence="1">The sequence shown here is derived from an EMBL/GenBank/DDBJ whole genome shotgun (WGS) entry which is preliminary data.</text>
</comment>
<dbReference type="EMBL" id="WOFH01000001">
    <property type="protein sequence ID" value="MUN35525.1"/>
    <property type="molecule type" value="Genomic_DNA"/>
</dbReference>
<reference evidence="1 2" key="1">
    <citation type="submission" date="2019-11" db="EMBL/GenBank/DDBJ databases">
        <authorList>
            <person name="Cao P."/>
        </authorList>
    </citation>
    <scope>NUCLEOTIDE SEQUENCE [LARGE SCALE GENOMIC DNA]</scope>
    <source>
        <strain evidence="1 2">NEAU-AAG5</strain>
    </source>
</reference>
<proteinExistence type="predicted"/>
<keyword evidence="2" id="KW-1185">Reference proteome</keyword>
<evidence type="ECO:0000313" key="2">
    <source>
        <dbReference type="Proteomes" id="UP000432015"/>
    </source>
</evidence>
<sequence>MAHNSNCARARLPGCKCECGGAMHACQGAFEIADGTEKRVREYLAEQEGNWDTRPPGVTLKQAAIGCARADVVYWLYRDEALRRCARSADERAFEDAPGVSDSGLVLRGLSAHLGAQRMQAFQLWARSTHFWCELLAQIAHAITQYEQLRDRIFRMAEEALRLRSTEPLADELRCARAIEVAVWSAWRYLFEGIISTLDAGMSLRALLNSGDVAPLLWPIRVLAVLMCPDASGHPAVRRYCWDPIVRHGGAEVRQKVRERLTQMFPDDPWFA</sequence>